<accession>A0A0H3HMN1</accession>
<proteinExistence type="predicted"/>
<evidence type="ECO:0000313" key="3">
    <source>
        <dbReference type="EMBL" id="AFI67212.1"/>
    </source>
</evidence>
<gene>
    <name evidence="3" type="ordered locus">BP1026B_I2620</name>
</gene>
<dbReference type="PATRIC" id="fig|884204.3.peg.2883"/>
<feature type="chain" id="PRO_5002611495" description="FscRII" evidence="2">
    <location>
        <begin position="25"/>
        <end position="173"/>
    </location>
</feature>
<name>A0A0H3HMN1_BURP2</name>
<evidence type="ECO:0000313" key="4">
    <source>
        <dbReference type="Proteomes" id="UP000010087"/>
    </source>
</evidence>
<evidence type="ECO:0000256" key="1">
    <source>
        <dbReference type="SAM" id="MobiDB-lite"/>
    </source>
</evidence>
<dbReference type="EMBL" id="CP002833">
    <property type="protein sequence ID" value="AFI67212.1"/>
    <property type="molecule type" value="Genomic_DNA"/>
</dbReference>
<keyword evidence="2" id="KW-0732">Signal</keyword>
<dbReference type="AlphaFoldDB" id="A0A0H3HMN1"/>
<reference evidence="3 4" key="1">
    <citation type="journal article" date="2012" name="PLoS ONE">
        <title>Evolution of Burkholderia pseudomallei in recurrent melioidosis.</title>
        <authorList>
            <person name="Hayden H.S."/>
            <person name="Lim R."/>
            <person name="Brittnacher M.J."/>
            <person name="Sims E.H."/>
            <person name="Ramage E.R."/>
            <person name="Fong C."/>
            <person name="Wu Z."/>
            <person name="Crist E."/>
            <person name="Chang J."/>
            <person name="Zhou Y."/>
            <person name="Radey M."/>
            <person name="Rohmer L."/>
            <person name="Haugen E."/>
            <person name="Gillett W."/>
            <person name="Wuthiekanun V."/>
            <person name="Peacock S.J."/>
            <person name="Kaul R."/>
            <person name="Miller S.I."/>
            <person name="Manoil C."/>
            <person name="Jacobs M.A."/>
        </authorList>
    </citation>
    <scope>NUCLEOTIDE SEQUENCE [LARGE SCALE GENOMIC DNA]</scope>
    <source>
        <strain evidence="3 4">1026b</strain>
    </source>
</reference>
<dbReference type="Proteomes" id="UP000010087">
    <property type="component" value="Chromosome 1"/>
</dbReference>
<feature type="region of interest" description="Disordered" evidence="1">
    <location>
        <begin position="125"/>
        <end position="149"/>
    </location>
</feature>
<feature type="signal peptide" evidence="2">
    <location>
        <begin position="1"/>
        <end position="24"/>
    </location>
</feature>
<protein>
    <recommendedName>
        <fullName evidence="5">FscRII</fullName>
    </recommendedName>
</protein>
<organism evidence="3 4">
    <name type="scientific">Burkholderia pseudomallei (strain 1026b)</name>
    <dbReference type="NCBI Taxonomy" id="884204"/>
    <lineage>
        <taxon>Bacteria</taxon>
        <taxon>Pseudomonadati</taxon>
        <taxon>Pseudomonadota</taxon>
        <taxon>Betaproteobacteria</taxon>
        <taxon>Burkholderiales</taxon>
        <taxon>Burkholderiaceae</taxon>
        <taxon>Burkholderia</taxon>
        <taxon>pseudomallei group</taxon>
    </lineage>
</organism>
<dbReference type="KEGG" id="bpz:BP1026B_I2620"/>
<evidence type="ECO:0000256" key="2">
    <source>
        <dbReference type="SAM" id="SignalP"/>
    </source>
</evidence>
<sequence length="173" mass="17657">MVLARRWRPYSMHLELVYAGPVDAAVALFAAAADGCDGGAAAQAAAAPAATPGDVIVAGAGRPAANFVAKPARIKRARIDVVAAVDIGTLARRTAVPRAASPSRRAPSTSDAVRAIADTTRRAIPSEAFDVPQPMPASAREAGDGMRGGVGGAKAGAWTLYDFKEAKHTVLKS</sequence>
<evidence type="ECO:0008006" key="5">
    <source>
        <dbReference type="Google" id="ProtNLM"/>
    </source>
</evidence>